<reference evidence="1 2" key="1">
    <citation type="submission" date="2024-01" db="EMBL/GenBank/DDBJ databases">
        <title>The genomes of 5 underutilized Papilionoideae crops provide insights into root nodulation and disease resistanc.</title>
        <authorList>
            <person name="Jiang F."/>
        </authorList>
    </citation>
    <scope>NUCLEOTIDE SEQUENCE [LARGE SCALE GENOMIC DNA]</scope>
    <source>
        <strain evidence="1">LVBAO_FW01</strain>
        <tissue evidence="1">Leaves</tissue>
    </source>
</reference>
<dbReference type="AlphaFoldDB" id="A0AAN9PUI7"/>
<comment type="caution">
    <text evidence="1">The sequence shown here is derived from an EMBL/GenBank/DDBJ whole genome shotgun (WGS) entry which is preliminary data.</text>
</comment>
<name>A0AAN9PUI7_CANGL</name>
<evidence type="ECO:0000313" key="2">
    <source>
        <dbReference type="Proteomes" id="UP001367508"/>
    </source>
</evidence>
<proteinExistence type="predicted"/>
<keyword evidence="2" id="KW-1185">Reference proteome</keyword>
<dbReference type="Proteomes" id="UP001367508">
    <property type="component" value="Unassembled WGS sequence"/>
</dbReference>
<dbReference type="EMBL" id="JAYMYQ010000009">
    <property type="protein sequence ID" value="KAK7312755.1"/>
    <property type="molecule type" value="Genomic_DNA"/>
</dbReference>
<protein>
    <submittedName>
        <fullName evidence="1">Uncharacterized protein</fullName>
    </submittedName>
</protein>
<accession>A0AAN9PUI7</accession>
<sequence length="129" mass="14912">MRYASCVCIGRRGIKQLVTNLDKTPRSLAGPRSAGRRRRSSSFSIQQCLFLHSFIRDCISYAYLSLDSAGWKRIYFTLAALTKSKYSRTSRRVWDDEEGVIWLCVLRRSKSSDIWRLCRVSVGLFLDYG</sequence>
<organism evidence="1 2">
    <name type="scientific">Canavalia gladiata</name>
    <name type="common">Sword bean</name>
    <name type="synonym">Dolichos gladiatus</name>
    <dbReference type="NCBI Taxonomy" id="3824"/>
    <lineage>
        <taxon>Eukaryota</taxon>
        <taxon>Viridiplantae</taxon>
        <taxon>Streptophyta</taxon>
        <taxon>Embryophyta</taxon>
        <taxon>Tracheophyta</taxon>
        <taxon>Spermatophyta</taxon>
        <taxon>Magnoliopsida</taxon>
        <taxon>eudicotyledons</taxon>
        <taxon>Gunneridae</taxon>
        <taxon>Pentapetalae</taxon>
        <taxon>rosids</taxon>
        <taxon>fabids</taxon>
        <taxon>Fabales</taxon>
        <taxon>Fabaceae</taxon>
        <taxon>Papilionoideae</taxon>
        <taxon>50 kb inversion clade</taxon>
        <taxon>NPAAA clade</taxon>
        <taxon>indigoferoid/millettioid clade</taxon>
        <taxon>Phaseoleae</taxon>
        <taxon>Canavalia</taxon>
    </lineage>
</organism>
<gene>
    <name evidence="1" type="ORF">VNO77_36856</name>
</gene>
<evidence type="ECO:0000313" key="1">
    <source>
        <dbReference type="EMBL" id="KAK7312755.1"/>
    </source>
</evidence>